<dbReference type="GO" id="GO:0006654">
    <property type="term" value="P:phosphatidic acid biosynthetic process"/>
    <property type="evidence" value="ECO:0007669"/>
    <property type="project" value="TreeGrafter"/>
</dbReference>
<evidence type="ECO:0000259" key="5">
    <source>
        <dbReference type="SMART" id="SM00563"/>
    </source>
</evidence>
<evidence type="ECO:0000256" key="2">
    <source>
        <dbReference type="ARBA" id="ARBA00022679"/>
    </source>
</evidence>
<dbReference type="PANTHER" id="PTHR10434:SF40">
    <property type="entry name" value="1-ACYL-SN-GLYCEROL-3-PHOSPHATE ACYLTRANSFERASE"/>
    <property type="match status" value="1"/>
</dbReference>
<dbReference type="GO" id="GO:0003841">
    <property type="term" value="F:1-acylglycerol-3-phosphate O-acyltransferase activity"/>
    <property type="evidence" value="ECO:0007669"/>
    <property type="project" value="TreeGrafter"/>
</dbReference>
<dbReference type="PANTHER" id="PTHR10434">
    <property type="entry name" value="1-ACYL-SN-GLYCEROL-3-PHOSPHATE ACYLTRANSFERASE"/>
    <property type="match status" value="1"/>
</dbReference>
<dbReference type="SMART" id="SM00563">
    <property type="entry name" value="PlsC"/>
    <property type="match status" value="1"/>
</dbReference>
<keyword evidence="4" id="KW-0472">Membrane</keyword>
<evidence type="ECO:0000256" key="1">
    <source>
        <dbReference type="ARBA" id="ARBA00005189"/>
    </source>
</evidence>
<name>A0AA37MGI5_9BURK</name>
<feature type="domain" description="Phospholipid/glycerol acyltransferase" evidence="5">
    <location>
        <begin position="72"/>
        <end position="187"/>
    </location>
</feature>
<comment type="caution">
    <text evidence="6">The sequence shown here is derived from an EMBL/GenBank/DDBJ whole genome shotgun (WGS) entry which is preliminary data.</text>
</comment>
<keyword evidence="4" id="KW-0812">Transmembrane</keyword>
<feature type="transmembrane region" description="Helical" evidence="4">
    <location>
        <begin position="7"/>
        <end position="31"/>
    </location>
</feature>
<keyword evidence="3 6" id="KW-0012">Acyltransferase</keyword>
<dbReference type="Proteomes" id="UP001055111">
    <property type="component" value="Unassembled WGS sequence"/>
</dbReference>
<dbReference type="InterPro" id="IPR002123">
    <property type="entry name" value="Plipid/glycerol_acylTrfase"/>
</dbReference>
<sequence>MRFIRSLLLMLYFIVYTTPYAIACFIAFPFMRADKRYWMAAGWCKSTIVVLRHLIGIRYKIEGMENLPDGPAVLLSKHQSAWETLAFPALMPRPLCYVFKRELLYVPFFGWALGLLKMVHIDRKQGRDAFASVTSQGRARMDEGAWVIMFPEGTRTRVGSQGKYKTGGARFAVVTGAPVVPIAHNAGHVWPRNSFIKYPGIVTVSIGRPIDTAGLTPEEVNTRVESWIEAEMRRIDPHAYAAPNAQPGEAGAAGAGR</sequence>
<reference evidence="6" key="1">
    <citation type="submission" date="2022-09" db="EMBL/GenBank/DDBJ databases">
        <title>Isolation and characterization of 3-chlorobenzoate degrading bacteria from soils in Shizuoka.</title>
        <authorList>
            <person name="Ifat A."/>
            <person name="Ogawa N."/>
            <person name="Kimbara K."/>
            <person name="Moriuchi R."/>
            <person name="Dohra H."/>
            <person name="Shintani M."/>
        </authorList>
    </citation>
    <scope>NUCLEOTIDE SEQUENCE</scope>
    <source>
        <strain evidence="6">19CS4-2</strain>
    </source>
</reference>
<dbReference type="CDD" id="cd07989">
    <property type="entry name" value="LPLAT_AGPAT-like"/>
    <property type="match status" value="1"/>
</dbReference>
<evidence type="ECO:0000256" key="3">
    <source>
        <dbReference type="ARBA" id="ARBA00023315"/>
    </source>
</evidence>
<evidence type="ECO:0000313" key="6">
    <source>
        <dbReference type="EMBL" id="GJH23413.1"/>
    </source>
</evidence>
<dbReference type="AlphaFoldDB" id="A0AA37MGI5"/>
<dbReference type="EMBL" id="BPUS01000001">
    <property type="protein sequence ID" value="GJH23413.1"/>
    <property type="molecule type" value="Genomic_DNA"/>
</dbReference>
<proteinExistence type="predicted"/>
<evidence type="ECO:0000313" key="7">
    <source>
        <dbReference type="Proteomes" id="UP001055111"/>
    </source>
</evidence>
<dbReference type="RefSeq" id="WP_187607540.1">
    <property type="nucleotide sequence ID" value="NZ_BPUQ01000001.1"/>
</dbReference>
<comment type="pathway">
    <text evidence="1">Lipid metabolism.</text>
</comment>
<evidence type="ECO:0000256" key="4">
    <source>
        <dbReference type="SAM" id="Phobius"/>
    </source>
</evidence>
<organism evidence="6 7">
    <name type="scientific">Caballeronia novacaledonica</name>
    <dbReference type="NCBI Taxonomy" id="1544861"/>
    <lineage>
        <taxon>Bacteria</taxon>
        <taxon>Pseudomonadati</taxon>
        <taxon>Pseudomonadota</taxon>
        <taxon>Betaproteobacteria</taxon>
        <taxon>Burkholderiales</taxon>
        <taxon>Burkholderiaceae</taxon>
        <taxon>Caballeronia</taxon>
    </lineage>
</organism>
<keyword evidence="2" id="KW-0808">Transferase</keyword>
<dbReference type="SUPFAM" id="SSF69593">
    <property type="entry name" value="Glycerol-3-phosphate (1)-acyltransferase"/>
    <property type="match status" value="1"/>
</dbReference>
<protein>
    <submittedName>
        <fullName evidence="6">1-acyl-sn-glycerol-3-phosphate acyltransferase</fullName>
    </submittedName>
</protein>
<accession>A0AA37MGI5</accession>
<dbReference type="Pfam" id="PF01553">
    <property type="entry name" value="Acyltransferase"/>
    <property type="match status" value="1"/>
</dbReference>
<keyword evidence="4" id="KW-1133">Transmembrane helix</keyword>
<gene>
    <name evidence="6" type="ORF">CBA19CS42_02875</name>
</gene>